<organism evidence="1 2">
    <name type="scientific">Sphingobium xenophagum</name>
    <dbReference type="NCBI Taxonomy" id="121428"/>
    <lineage>
        <taxon>Bacteria</taxon>
        <taxon>Pseudomonadati</taxon>
        <taxon>Pseudomonadota</taxon>
        <taxon>Alphaproteobacteria</taxon>
        <taxon>Sphingomonadales</taxon>
        <taxon>Sphingomonadaceae</taxon>
        <taxon>Sphingobium</taxon>
    </lineage>
</organism>
<dbReference type="RefSeq" id="WP_310221934.1">
    <property type="nucleotide sequence ID" value="NZ_JAVDWV010000002.1"/>
</dbReference>
<gene>
    <name evidence="1" type="ORF">J2W40_000614</name>
</gene>
<keyword evidence="2" id="KW-1185">Reference proteome</keyword>
<dbReference type="EMBL" id="JAVDWV010000002">
    <property type="protein sequence ID" value="MDR7153817.1"/>
    <property type="molecule type" value="Genomic_DNA"/>
</dbReference>
<dbReference type="Proteomes" id="UP001267638">
    <property type="component" value="Unassembled WGS sequence"/>
</dbReference>
<reference evidence="1 2" key="1">
    <citation type="submission" date="2023-07" db="EMBL/GenBank/DDBJ databases">
        <title>Sorghum-associated microbial communities from plants grown in Nebraska, USA.</title>
        <authorList>
            <person name="Schachtman D."/>
        </authorList>
    </citation>
    <scope>NUCLEOTIDE SEQUENCE [LARGE SCALE GENOMIC DNA]</scope>
    <source>
        <strain evidence="1 2">4256</strain>
    </source>
</reference>
<dbReference type="InterPro" id="IPR003787">
    <property type="entry name" value="Sulphur_relay_DsrE/F-like"/>
</dbReference>
<proteinExistence type="predicted"/>
<dbReference type="Gene3D" id="3.40.1260.10">
    <property type="entry name" value="DsrEFH-like"/>
    <property type="match status" value="1"/>
</dbReference>
<sequence>MRPLRIIVATADAERLRGALIVASAHAALGGAAALFLQLDAVGLLRAPIVAPQDDAHRAAGLPDLAAVLAEAQALGVMISACQSGLALYGMTAEALPSSVDVGGPVGFLQATPDEARLLLA</sequence>
<name>A0ABU1WXU6_SPHXE</name>
<dbReference type="Pfam" id="PF02635">
    <property type="entry name" value="DsrE"/>
    <property type="match status" value="1"/>
</dbReference>
<comment type="caution">
    <text evidence="1">The sequence shown here is derived from an EMBL/GenBank/DDBJ whole genome shotgun (WGS) entry which is preliminary data.</text>
</comment>
<evidence type="ECO:0000313" key="1">
    <source>
        <dbReference type="EMBL" id="MDR7153817.1"/>
    </source>
</evidence>
<dbReference type="InterPro" id="IPR027396">
    <property type="entry name" value="DsrEFH-like"/>
</dbReference>
<dbReference type="SUPFAM" id="SSF75169">
    <property type="entry name" value="DsrEFH-like"/>
    <property type="match status" value="1"/>
</dbReference>
<evidence type="ECO:0000313" key="2">
    <source>
        <dbReference type="Proteomes" id="UP001267638"/>
    </source>
</evidence>
<protein>
    <submittedName>
        <fullName evidence="1">Peroxiredoxin</fullName>
    </submittedName>
</protein>
<accession>A0ABU1WXU6</accession>